<evidence type="ECO:0000256" key="1">
    <source>
        <dbReference type="SAM" id="SignalP"/>
    </source>
</evidence>
<comment type="caution">
    <text evidence="2">The sequence shown here is derived from an EMBL/GenBank/DDBJ whole genome shotgun (WGS) entry which is preliminary data.</text>
</comment>
<reference evidence="2" key="1">
    <citation type="submission" date="2023-10" db="EMBL/GenBank/DDBJ databases">
        <title>Genome assembly of Pristionchus species.</title>
        <authorList>
            <person name="Yoshida K."/>
            <person name="Sommer R.J."/>
        </authorList>
    </citation>
    <scope>NUCLEOTIDE SEQUENCE</scope>
    <source>
        <strain evidence="2">RS5133</strain>
    </source>
</reference>
<name>A0AAV5WAM5_9BILA</name>
<sequence>RSLSLLFSVISSSLLLANAKVDFTYSTMYGIYDFQGIKEVPLPRCDSGCLIYASSVGYFQQYKDGLEPYTNNLIIHDYDKGTNHSIAALALDFQPQTSQKVPLEFNAGNIGVLNQNAINDKGFDVTLWVVDLAKARASNYEIYDPIGMKRAASIPSTTVTVIAATKFVVYAQPSQSNSFTARLVGFDNSYDNNPDQCGYAFKTVDSTESFSGFEFHVNGPIISINFNKNIKVDLKADTLFSNSRDINKDGFFSSPGYNGCARLGGDQVHRASTSTYHYSDGFDLRSDTDNYRLQFDANVDLADDHRFTINDITNGQLYSLKGPNQHQDISIPKTQFVDINYADLSPPQSFMVRYTTSLIPGPSTTTSTRTAAISLVTSSTVSTSSTTITPTTSGKKTLTGAFTTIAVSALWTMLNS</sequence>
<dbReference type="Proteomes" id="UP001432322">
    <property type="component" value="Unassembled WGS sequence"/>
</dbReference>
<evidence type="ECO:0008006" key="4">
    <source>
        <dbReference type="Google" id="ProtNLM"/>
    </source>
</evidence>
<protein>
    <recommendedName>
        <fullName evidence="4">CUB domain-containing protein</fullName>
    </recommendedName>
</protein>
<accession>A0AAV5WAM5</accession>
<feature type="signal peptide" evidence="1">
    <location>
        <begin position="1"/>
        <end position="19"/>
    </location>
</feature>
<keyword evidence="3" id="KW-1185">Reference proteome</keyword>
<evidence type="ECO:0000313" key="2">
    <source>
        <dbReference type="EMBL" id="GMT27794.1"/>
    </source>
</evidence>
<dbReference type="EMBL" id="BTSY01000005">
    <property type="protein sequence ID" value="GMT27794.1"/>
    <property type="molecule type" value="Genomic_DNA"/>
</dbReference>
<evidence type="ECO:0000313" key="3">
    <source>
        <dbReference type="Proteomes" id="UP001432322"/>
    </source>
</evidence>
<proteinExistence type="predicted"/>
<organism evidence="2 3">
    <name type="scientific">Pristionchus fissidentatus</name>
    <dbReference type="NCBI Taxonomy" id="1538716"/>
    <lineage>
        <taxon>Eukaryota</taxon>
        <taxon>Metazoa</taxon>
        <taxon>Ecdysozoa</taxon>
        <taxon>Nematoda</taxon>
        <taxon>Chromadorea</taxon>
        <taxon>Rhabditida</taxon>
        <taxon>Rhabditina</taxon>
        <taxon>Diplogasteromorpha</taxon>
        <taxon>Diplogasteroidea</taxon>
        <taxon>Neodiplogasteridae</taxon>
        <taxon>Pristionchus</taxon>
    </lineage>
</organism>
<feature type="chain" id="PRO_5043473168" description="CUB domain-containing protein" evidence="1">
    <location>
        <begin position="20"/>
        <end position="416"/>
    </location>
</feature>
<dbReference type="AlphaFoldDB" id="A0AAV5WAM5"/>
<feature type="non-terminal residue" evidence="2">
    <location>
        <position position="1"/>
    </location>
</feature>
<gene>
    <name evidence="2" type="ORF">PFISCL1PPCAC_19091</name>
</gene>
<keyword evidence="1" id="KW-0732">Signal</keyword>